<sequence length="254" mass="29149">MLKSEYIILFIQSEYSFYSFLGDCGVYHDIMAEEPHYLGHRERLRQRFLTEQSLFDYELLELLLFQGNPRRDTKPMAKKLLDVFGSLERVLSAETLDLEKAGLNPSSITAIKIIYGFHLKLLQQAMYHRESLDTYDRVVTYCQRRLAPLTVEVFHIVYLDTHFGVIRDVTHQKGTLNHVTVYPRDIIKTALDCGAAQVILAHNHPGGDPKPSFEDLQLTHKIVELGRQLDIIVVDHIIVGHSNVVSLRALGHIK</sequence>
<accession>A0A7L9RUT3</accession>
<dbReference type="Proteomes" id="UP000594001">
    <property type="component" value="Chromosome"/>
</dbReference>
<dbReference type="GO" id="GO:0006508">
    <property type="term" value="P:proteolysis"/>
    <property type="evidence" value="ECO:0007669"/>
    <property type="project" value="UniProtKB-KW"/>
</dbReference>
<feature type="domain" description="MPN" evidence="7">
    <location>
        <begin position="127"/>
        <end position="253"/>
    </location>
</feature>
<dbReference type="CDD" id="cd08071">
    <property type="entry name" value="MPN_DUF2466"/>
    <property type="match status" value="1"/>
</dbReference>
<keyword evidence="2" id="KW-0479">Metal-binding</keyword>
<evidence type="ECO:0000256" key="3">
    <source>
        <dbReference type="ARBA" id="ARBA00022801"/>
    </source>
</evidence>
<dbReference type="GO" id="GO:0008237">
    <property type="term" value="F:metallopeptidase activity"/>
    <property type="evidence" value="ECO:0007669"/>
    <property type="project" value="UniProtKB-KW"/>
</dbReference>
<dbReference type="PANTHER" id="PTHR30471:SF3">
    <property type="entry name" value="UPF0758 PROTEIN YEES-RELATED"/>
    <property type="match status" value="1"/>
</dbReference>
<dbReference type="Pfam" id="PF04002">
    <property type="entry name" value="RadC"/>
    <property type="match status" value="1"/>
</dbReference>
<dbReference type="NCBIfam" id="TIGR00608">
    <property type="entry name" value="radc"/>
    <property type="match status" value="1"/>
</dbReference>
<evidence type="ECO:0000256" key="6">
    <source>
        <dbReference type="RuleBase" id="RU003797"/>
    </source>
</evidence>
<gene>
    <name evidence="8" type="ORF">CPBP_01118</name>
</gene>
<proteinExistence type="inferred from homology"/>
<evidence type="ECO:0000256" key="1">
    <source>
        <dbReference type="ARBA" id="ARBA00022670"/>
    </source>
</evidence>
<keyword evidence="4" id="KW-0862">Zinc</keyword>
<evidence type="ECO:0000256" key="2">
    <source>
        <dbReference type="ARBA" id="ARBA00022723"/>
    </source>
</evidence>
<evidence type="ECO:0000313" key="9">
    <source>
        <dbReference type="Proteomes" id="UP000594001"/>
    </source>
</evidence>
<dbReference type="PANTHER" id="PTHR30471">
    <property type="entry name" value="DNA REPAIR PROTEIN RADC"/>
    <property type="match status" value="1"/>
</dbReference>
<dbReference type="GO" id="GO:0046872">
    <property type="term" value="F:metal ion binding"/>
    <property type="evidence" value="ECO:0007669"/>
    <property type="project" value="UniProtKB-KW"/>
</dbReference>
<protein>
    <submittedName>
        <fullName evidence="8">JAB domain-containing protein</fullName>
    </submittedName>
</protein>
<dbReference type="NCBIfam" id="NF000642">
    <property type="entry name" value="PRK00024.1"/>
    <property type="match status" value="1"/>
</dbReference>
<keyword evidence="9" id="KW-1185">Reference proteome</keyword>
<dbReference type="InterPro" id="IPR037518">
    <property type="entry name" value="MPN"/>
</dbReference>
<keyword evidence="3" id="KW-0378">Hydrolase</keyword>
<keyword evidence="1" id="KW-0645">Protease</keyword>
<dbReference type="Gene3D" id="3.40.140.10">
    <property type="entry name" value="Cytidine Deaminase, domain 2"/>
    <property type="match status" value="1"/>
</dbReference>
<evidence type="ECO:0000256" key="5">
    <source>
        <dbReference type="ARBA" id="ARBA00023049"/>
    </source>
</evidence>
<dbReference type="AlphaFoldDB" id="A0A7L9RUT3"/>
<dbReference type="InterPro" id="IPR001405">
    <property type="entry name" value="UPF0758"/>
</dbReference>
<keyword evidence="5" id="KW-0482">Metalloprotease</keyword>
<dbReference type="InterPro" id="IPR025657">
    <property type="entry name" value="RadC_JAB"/>
</dbReference>
<organism evidence="8 9">
    <name type="scientific">Candidatus Bodocaedibacter vickermanii</name>
    <dbReference type="NCBI Taxonomy" id="2741701"/>
    <lineage>
        <taxon>Bacteria</taxon>
        <taxon>Pseudomonadati</taxon>
        <taxon>Pseudomonadota</taxon>
        <taxon>Alphaproteobacteria</taxon>
        <taxon>Holosporales</taxon>
        <taxon>Candidatus Paracaedibacteraceae</taxon>
        <taxon>Candidatus Bodocaedibacter</taxon>
    </lineage>
</organism>
<reference evidence="8 9" key="1">
    <citation type="submission" date="2020-06" db="EMBL/GenBank/DDBJ databases">
        <title>The endosymbiont of the kinetoplastid Bodo saltans is a Paracaedibacter-like alpha-proteobacterium possessing a putative toxin-antitoxin system.</title>
        <authorList>
            <person name="Midha S."/>
            <person name="Rigden D.J."/>
            <person name="Siozios S."/>
            <person name="Hurst G.D.D."/>
            <person name="Jackson A.P."/>
        </authorList>
    </citation>
    <scope>NUCLEOTIDE SEQUENCE [LARGE SCALE GENOMIC DNA]</scope>
    <source>
        <strain evidence="8">Lake Konstanz</strain>
    </source>
</reference>
<name>A0A7L9RUT3_9PROT</name>
<comment type="similarity">
    <text evidence="6">Belongs to the UPF0758 family.</text>
</comment>
<evidence type="ECO:0000256" key="4">
    <source>
        <dbReference type="ARBA" id="ARBA00022833"/>
    </source>
</evidence>
<evidence type="ECO:0000313" key="8">
    <source>
        <dbReference type="EMBL" id="QOL20326.1"/>
    </source>
</evidence>
<dbReference type="KEGG" id="pbal:CPBP_01118"/>
<dbReference type="PROSITE" id="PS50249">
    <property type="entry name" value="MPN"/>
    <property type="match status" value="1"/>
</dbReference>
<dbReference type="EMBL" id="CP054719">
    <property type="protein sequence ID" value="QOL20326.1"/>
    <property type="molecule type" value="Genomic_DNA"/>
</dbReference>
<evidence type="ECO:0000259" key="7">
    <source>
        <dbReference type="PROSITE" id="PS50249"/>
    </source>
</evidence>